<sequence length="52" mass="6212">MPDSDPKAKLRLQIDRNLKRVYQEALDEEVPDRFKDLLSKLRDKDKLREAKS</sequence>
<proteinExistence type="predicted"/>
<dbReference type="AlphaFoldDB" id="A0A4P8EK06"/>
<geneLocation type="plasmid" evidence="2 3">
    <name>unnamed1</name>
</geneLocation>
<keyword evidence="2" id="KW-0614">Plasmid</keyword>
<dbReference type="EMBL" id="CP039965">
    <property type="protein sequence ID" value="QCO57202.1"/>
    <property type="molecule type" value="Genomic_DNA"/>
</dbReference>
<protein>
    <submittedName>
        <fullName evidence="2">Transcriptional regulator</fullName>
    </submittedName>
</protein>
<evidence type="ECO:0000313" key="3">
    <source>
        <dbReference type="Proteomes" id="UP000298631"/>
    </source>
</evidence>
<organism evidence="2 3">
    <name type="scientific">Pseudorhodobacter turbinis</name>
    <dbReference type="NCBI Taxonomy" id="2500533"/>
    <lineage>
        <taxon>Bacteria</taxon>
        <taxon>Pseudomonadati</taxon>
        <taxon>Pseudomonadota</taxon>
        <taxon>Alphaproteobacteria</taxon>
        <taxon>Rhodobacterales</taxon>
        <taxon>Paracoccaceae</taxon>
        <taxon>Pseudorhodobacter</taxon>
    </lineage>
</organism>
<dbReference type="RefSeq" id="WP_137195006.1">
    <property type="nucleotide sequence ID" value="NZ_CP039965.1"/>
</dbReference>
<dbReference type="InterPro" id="IPR041649">
    <property type="entry name" value="NepR"/>
</dbReference>
<feature type="domain" description="Anti-sigma factor NepR" evidence="1">
    <location>
        <begin position="13"/>
        <end position="45"/>
    </location>
</feature>
<dbReference type="OrthoDB" id="7875342at2"/>
<dbReference type="KEGG" id="pseb:EOK75_15680"/>
<evidence type="ECO:0000259" key="1">
    <source>
        <dbReference type="Pfam" id="PF18557"/>
    </source>
</evidence>
<accession>A0A4P8EK06</accession>
<dbReference type="Proteomes" id="UP000298631">
    <property type="component" value="Plasmid unnamed1"/>
</dbReference>
<dbReference type="Pfam" id="PF18557">
    <property type="entry name" value="NepR"/>
    <property type="match status" value="1"/>
</dbReference>
<evidence type="ECO:0000313" key="2">
    <source>
        <dbReference type="EMBL" id="QCO57202.1"/>
    </source>
</evidence>
<keyword evidence="3" id="KW-1185">Reference proteome</keyword>
<name>A0A4P8EK06_9RHOB</name>
<gene>
    <name evidence="2" type="ORF">EOK75_15680</name>
</gene>
<reference evidence="2 3" key="1">
    <citation type="submission" date="2019-05" db="EMBL/GenBank/DDBJ databases">
        <title>Pseudorhodobacter turbinis sp. nov., isolated from the gut of the Korean turban shell.</title>
        <authorList>
            <person name="Jeong Y.-S."/>
            <person name="Kang W.-R."/>
            <person name="Bae J.-W."/>
        </authorList>
    </citation>
    <scope>NUCLEOTIDE SEQUENCE [LARGE SCALE GENOMIC DNA]</scope>
    <source>
        <strain evidence="2 3">S12M18</strain>
        <plasmid evidence="2 3">unnamed1</plasmid>
    </source>
</reference>